<dbReference type="InterPro" id="IPR006439">
    <property type="entry name" value="HAD-SF_hydro_IA"/>
</dbReference>
<dbReference type="Proteomes" id="UP001243420">
    <property type="component" value="Chromosome"/>
</dbReference>
<dbReference type="PANTHER" id="PTHR42896:SF2">
    <property type="entry name" value="CBBY-LIKE PROTEIN"/>
    <property type="match status" value="1"/>
</dbReference>
<dbReference type="InterPro" id="IPR023214">
    <property type="entry name" value="HAD_sf"/>
</dbReference>
<dbReference type="InterPro" id="IPR044999">
    <property type="entry name" value="CbbY-like"/>
</dbReference>
<keyword evidence="1" id="KW-0378">Hydrolase</keyword>
<dbReference type="GO" id="GO:0016787">
    <property type="term" value="F:hydrolase activity"/>
    <property type="evidence" value="ECO:0007669"/>
    <property type="project" value="UniProtKB-KW"/>
</dbReference>
<accession>A0ABY8L8Y2</accession>
<proteinExistence type="predicted"/>
<dbReference type="EMBL" id="CP122537">
    <property type="protein sequence ID" value="WGH77817.1"/>
    <property type="molecule type" value="Genomic_DNA"/>
</dbReference>
<dbReference type="NCBIfam" id="TIGR01509">
    <property type="entry name" value="HAD-SF-IA-v3"/>
    <property type="match status" value="1"/>
</dbReference>
<name>A0ABY8L8Y2_9RHOB</name>
<dbReference type="Gene3D" id="1.10.150.240">
    <property type="entry name" value="Putative phosphatase, domain 2"/>
    <property type="match status" value="1"/>
</dbReference>
<sequence>MTIDAVFFGSLGAIAEISEFQRRAYNFAFAEADLEWVWDRDSFHHMLKIPGGRARMANFAAATGDPVDTDALYSRALAHLRLILARQAPAPRPGVLDTIWAARAAGIRVVLISDAEPALVDIVIGGLAPHLGPDAFDWIGAGETVATPRPAPDRYARAIAAFALRPADAVAIEDTPEGAMSARAAGLDVLAFPGEAMRDRVFPLGVTVTCHLRPAAIGLDQPELAAE</sequence>
<dbReference type="RefSeq" id="WP_279964429.1">
    <property type="nucleotide sequence ID" value="NZ_CP122537.1"/>
</dbReference>
<dbReference type="SUPFAM" id="SSF56784">
    <property type="entry name" value="HAD-like"/>
    <property type="match status" value="1"/>
</dbReference>
<dbReference type="Pfam" id="PF00702">
    <property type="entry name" value="Hydrolase"/>
    <property type="match status" value="1"/>
</dbReference>
<evidence type="ECO:0000313" key="2">
    <source>
        <dbReference type="Proteomes" id="UP001243420"/>
    </source>
</evidence>
<keyword evidence="2" id="KW-1185">Reference proteome</keyword>
<organism evidence="1 2">
    <name type="scientific">Jannaschia ovalis</name>
    <dbReference type="NCBI Taxonomy" id="3038773"/>
    <lineage>
        <taxon>Bacteria</taxon>
        <taxon>Pseudomonadati</taxon>
        <taxon>Pseudomonadota</taxon>
        <taxon>Alphaproteobacteria</taxon>
        <taxon>Rhodobacterales</taxon>
        <taxon>Roseobacteraceae</taxon>
        <taxon>Jannaschia</taxon>
    </lineage>
</organism>
<reference evidence="1 2" key="1">
    <citation type="submission" date="2023-04" db="EMBL/GenBank/DDBJ databases">
        <title>Jannaschia ovalis sp. nov., a marine bacterium isolated from sea tidal flat.</title>
        <authorList>
            <person name="Kwon D.Y."/>
            <person name="Kim J.-J."/>
        </authorList>
    </citation>
    <scope>NUCLEOTIDE SEQUENCE [LARGE SCALE GENOMIC DNA]</scope>
    <source>
        <strain evidence="1 2">GRR-S6-38</strain>
    </source>
</reference>
<dbReference type="InterPro" id="IPR036412">
    <property type="entry name" value="HAD-like_sf"/>
</dbReference>
<evidence type="ECO:0000313" key="1">
    <source>
        <dbReference type="EMBL" id="WGH77817.1"/>
    </source>
</evidence>
<dbReference type="InterPro" id="IPR023198">
    <property type="entry name" value="PGP-like_dom2"/>
</dbReference>
<protein>
    <submittedName>
        <fullName evidence="1">HAD-IA family hydrolase</fullName>
    </submittedName>
</protein>
<dbReference type="Gene3D" id="3.40.50.1000">
    <property type="entry name" value="HAD superfamily/HAD-like"/>
    <property type="match status" value="1"/>
</dbReference>
<dbReference type="PANTHER" id="PTHR42896">
    <property type="entry name" value="XYLULOSE-1,5-BISPHOSPHATE (XUBP) PHOSPHATASE"/>
    <property type="match status" value="1"/>
</dbReference>
<gene>
    <name evidence="1" type="ORF">P8627_12335</name>
</gene>